<dbReference type="EMBL" id="JANUHB010000002">
    <property type="protein sequence ID" value="MCS0808923.1"/>
    <property type="molecule type" value="Genomic_DNA"/>
</dbReference>
<sequence length="337" mass="35402">MDSTVRPISPNANANAAVAAGNGPAPARVPALPPTRRVNEPGAAARPQHAPSQLRGGLQAWDSQLQDDVARAQEALDYLERLQGQLENIKGDLAARLSGARNSRQLETRIRQLGGMLSARGKEAGGVDAQLGFSGGAPARQHFRIRGLDLAALKAAGTRTLALTVGGGPQVKVDLEGDMTSTQVAQRFDRALAPLNLHASLDEHGQLVFSSAEADWAKVKDSIVLVGAGRVTTEEVGTALEPQAWDTGNADALRQSLREVVQALARVRRSQEAASAALSAAIERMNHAKAPPPQEAQQLAQQFVDTASSPDYDSLIALTSALVGVSRDRVIALLGQG</sequence>
<name>A0ABT2DER5_9BURK</name>
<feature type="region of interest" description="Disordered" evidence="1">
    <location>
        <begin position="1"/>
        <end position="54"/>
    </location>
</feature>
<gene>
    <name evidence="2" type="ORF">NX774_13420</name>
</gene>
<evidence type="ECO:0000313" key="3">
    <source>
        <dbReference type="Proteomes" id="UP001206126"/>
    </source>
</evidence>
<keyword evidence="3" id="KW-1185">Reference proteome</keyword>
<evidence type="ECO:0000256" key="1">
    <source>
        <dbReference type="SAM" id="MobiDB-lite"/>
    </source>
</evidence>
<reference evidence="2 3" key="1">
    <citation type="submission" date="2022-08" db="EMBL/GenBank/DDBJ databases">
        <title>Reclassification of Massilia species as members of the genera Telluria, Duganella, Pseudoduganella, Mokoshia gen. nov. and Zemynaea gen. nov. using orthogonal and non-orthogonal genome-based approaches.</title>
        <authorList>
            <person name="Bowman J.P."/>
        </authorList>
    </citation>
    <scope>NUCLEOTIDE SEQUENCE [LARGE SCALE GENOMIC DNA]</scope>
    <source>
        <strain evidence="2 3">JCM 31605</strain>
    </source>
</reference>
<feature type="compositionally biased region" description="Low complexity" evidence="1">
    <location>
        <begin position="10"/>
        <end position="30"/>
    </location>
</feature>
<evidence type="ECO:0000313" key="2">
    <source>
        <dbReference type="EMBL" id="MCS0808923.1"/>
    </source>
</evidence>
<dbReference type="RefSeq" id="WP_258822674.1">
    <property type="nucleotide sequence ID" value="NZ_JANUHB010000002.1"/>
</dbReference>
<comment type="caution">
    <text evidence="2">The sequence shown here is derived from an EMBL/GenBank/DDBJ whole genome shotgun (WGS) entry which is preliminary data.</text>
</comment>
<organism evidence="2 3">
    <name type="scientific">Massilia agilis</name>
    <dbReference type="NCBI Taxonomy" id="1811226"/>
    <lineage>
        <taxon>Bacteria</taxon>
        <taxon>Pseudomonadati</taxon>
        <taxon>Pseudomonadota</taxon>
        <taxon>Betaproteobacteria</taxon>
        <taxon>Burkholderiales</taxon>
        <taxon>Oxalobacteraceae</taxon>
        <taxon>Telluria group</taxon>
        <taxon>Massilia</taxon>
    </lineage>
</organism>
<accession>A0ABT2DER5</accession>
<dbReference type="Proteomes" id="UP001206126">
    <property type="component" value="Unassembled WGS sequence"/>
</dbReference>
<proteinExistence type="predicted"/>
<protein>
    <submittedName>
        <fullName evidence="2">Uncharacterized protein</fullName>
    </submittedName>
</protein>